<dbReference type="InterPro" id="IPR002054">
    <property type="entry name" value="DNA-dir_DNA_pol_X"/>
</dbReference>
<feature type="domain" description="Helix-hairpin-helix DNA-binding motif class 1" evidence="3">
    <location>
        <begin position="125"/>
        <end position="144"/>
    </location>
</feature>
<evidence type="ECO:0000313" key="7">
    <source>
        <dbReference type="Proteomes" id="UP000798808"/>
    </source>
</evidence>
<gene>
    <name evidence="6" type="primary">polX</name>
    <name evidence="6" type="ORF">E1163_15105</name>
</gene>
<feature type="domain" description="Helix-hairpin-helix DNA-binding motif class 1" evidence="3">
    <location>
        <begin position="50"/>
        <end position="69"/>
    </location>
</feature>
<evidence type="ECO:0000256" key="2">
    <source>
        <dbReference type="ARBA" id="ARBA00022705"/>
    </source>
</evidence>
<keyword evidence="6" id="KW-0378">Hydrolase</keyword>
<dbReference type="InterPro" id="IPR027421">
    <property type="entry name" value="DNA_pol_lamdba_lyase_dom_sf"/>
</dbReference>
<evidence type="ECO:0000313" key="6">
    <source>
        <dbReference type="EMBL" id="MTI26284.1"/>
    </source>
</evidence>
<feature type="domain" description="DNA-directed DNA polymerase X" evidence="5">
    <location>
        <begin position="1"/>
        <end position="306"/>
    </location>
</feature>
<dbReference type="SMART" id="SM00278">
    <property type="entry name" value="HhH1"/>
    <property type="match status" value="3"/>
</dbReference>
<dbReference type="SUPFAM" id="SSF81301">
    <property type="entry name" value="Nucleotidyltransferase"/>
    <property type="match status" value="1"/>
</dbReference>
<keyword evidence="7" id="KW-1185">Reference proteome</keyword>
<proteinExistence type="predicted"/>
<comment type="caution">
    <text evidence="6">The sequence shown here is derived from an EMBL/GenBank/DDBJ whole genome shotgun (WGS) entry which is preliminary data.</text>
</comment>
<reference evidence="6 7" key="1">
    <citation type="submission" date="2019-02" db="EMBL/GenBank/DDBJ databases">
        <authorList>
            <person name="Goldberg S.R."/>
            <person name="Haltli B.A."/>
            <person name="Correa H."/>
            <person name="Russell K.G."/>
        </authorList>
    </citation>
    <scope>NUCLEOTIDE SEQUENCE [LARGE SCALE GENOMIC DNA]</scope>
    <source>
        <strain evidence="6 7">JCM 16186</strain>
    </source>
</reference>
<dbReference type="Gene3D" id="3.20.20.140">
    <property type="entry name" value="Metal-dependent hydrolases"/>
    <property type="match status" value="1"/>
</dbReference>
<keyword evidence="2" id="KW-0235">DNA replication</keyword>
<dbReference type="PIRSF" id="PIRSF005047">
    <property type="entry name" value="UCP005047_YshC"/>
    <property type="match status" value="1"/>
</dbReference>
<dbReference type="Pfam" id="PF14520">
    <property type="entry name" value="HHH_5"/>
    <property type="match status" value="1"/>
</dbReference>
<name>A0ABW9RSJ4_9BACT</name>
<evidence type="ECO:0000259" key="5">
    <source>
        <dbReference type="SMART" id="SM00483"/>
    </source>
</evidence>
<keyword evidence="6" id="KW-0540">Nuclease</keyword>
<dbReference type="InterPro" id="IPR016195">
    <property type="entry name" value="Pol/histidinol_Pase-like"/>
</dbReference>
<keyword evidence="1" id="KW-0237">DNA synthesis</keyword>
<dbReference type="Pfam" id="PF02811">
    <property type="entry name" value="PHP"/>
    <property type="match status" value="1"/>
</dbReference>
<dbReference type="Proteomes" id="UP000798808">
    <property type="component" value="Unassembled WGS sequence"/>
</dbReference>
<organism evidence="6 7">
    <name type="scientific">Fulvivirga kasyanovii</name>
    <dbReference type="NCBI Taxonomy" id="396812"/>
    <lineage>
        <taxon>Bacteria</taxon>
        <taxon>Pseudomonadati</taxon>
        <taxon>Bacteroidota</taxon>
        <taxon>Cytophagia</taxon>
        <taxon>Cytophagales</taxon>
        <taxon>Fulvivirgaceae</taxon>
        <taxon>Fulvivirga</taxon>
    </lineage>
</organism>
<dbReference type="InterPro" id="IPR010996">
    <property type="entry name" value="HHH_MUS81"/>
</dbReference>
<dbReference type="InterPro" id="IPR003583">
    <property type="entry name" value="Hlx-hairpin-Hlx_DNA-bd_motif"/>
</dbReference>
<dbReference type="InterPro" id="IPR043519">
    <property type="entry name" value="NT_sf"/>
</dbReference>
<dbReference type="Pfam" id="PF14716">
    <property type="entry name" value="HHH_8"/>
    <property type="match status" value="1"/>
</dbReference>
<dbReference type="SUPFAM" id="SSF47802">
    <property type="entry name" value="DNA polymerase beta, N-terminal domain-like"/>
    <property type="match status" value="1"/>
</dbReference>
<dbReference type="GO" id="GO:0004527">
    <property type="term" value="F:exonuclease activity"/>
    <property type="evidence" value="ECO:0007669"/>
    <property type="project" value="UniProtKB-KW"/>
</dbReference>
<keyword evidence="6" id="KW-0269">Exonuclease</keyword>
<feature type="domain" description="Helix-hairpin-helix DNA-binding motif class 1" evidence="3">
    <location>
        <begin position="90"/>
        <end position="109"/>
    </location>
</feature>
<dbReference type="InterPro" id="IPR050243">
    <property type="entry name" value="PHP_phosphatase"/>
</dbReference>
<evidence type="ECO:0000259" key="3">
    <source>
        <dbReference type="SMART" id="SM00278"/>
    </source>
</evidence>
<dbReference type="RefSeq" id="WP_155173283.1">
    <property type="nucleotide sequence ID" value="NZ_BAAAFL010000015.1"/>
</dbReference>
<dbReference type="Gene3D" id="1.10.150.110">
    <property type="entry name" value="DNA polymerase beta, N-terminal domain-like"/>
    <property type="match status" value="1"/>
</dbReference>
<dbReference type="InterPro" id="IPR047967">
    <property type="entry name" value="PolX_PHP"/>
</dbReference>
<dbReference type="PANTHER" id="PTHR36928">
    <property type="entry name" value="PHOSPHATASE YCDX-RELATED"/>
    <property type="match status" value="1"/>
</dbReference>
<dbReference type="InterPro" id="IPR022311">
    <property type="entry name" value="PolX-like"/>
</dbReference>
<dbReference type="CDD" id="cd07436">
    <property type="entry name" value="PHP_PolX"/>
    <property type="match status" value="1"/>
</dbReference>
<evidence type="ECO:0000259" key="4">
    <source>
        <dbReference type="SMART" id="SM00481"/>
    </source>
</evidence>
<evidence type="ECO:0000256" key="1">
    <source>
        <dbReference type="ARBA" id="ARBA00022634"/>
    </source>
</evidence>
<dbReference type="Gene3D" id="1.10.150.20">
    <property type="entry name" value="5' to 3' exonuclease, C-terminal subdomain"/>
    <property type="match status" value="1"/>
</dbReference>
<accession>A0ABW9RSJ4</accession>
<sequence length="573" mass="65008">MDNKNIIRLLKHTCSLMELHGENDFKIKSYNNAIFNLEREKGDLSAMTATELAKINGVGKSIATAIDEINQTGSFANLDKYLQETPPGVIELLSLKGIGAKKIRQLWKDLDIESSEALLQAIDEGKLAKLKGFGEKTQNNLKEAILFKQKHSGKLLYAEAEPFVNALKESIKQQFPDVQISESGAFRRKTEIIEEILFVVASEQEAQIKAYLSSIEALEYSQKQSGPFTWRGVLTETDTPVRFRFTSKNSFYRDLFITTGSQAHIYREVKEQKCLLDLAREAGQVTSEEDIYQLADLKFIAPELREGQFEFDSAKMEQRANLIEMDDLKGILHNHCTYSDGKHSLEEMATYCKELGYEYLGITDHSKSSFYYANGLYENKVKEQQAEIDELNKKLAPFRIFKGIECDILPDGSLDYDNDTLASFDFIVASIHSAMSMDVEKATLRVLKAVENPFTTILGHMTGRLLLQRDGYPVDHKTIIDACAKNNVVIEINSHPRRLDIDWRWIDYALSQGVKLSINPDAHAKEGYHDMIYGVHIGRKGGLTKEMNLNSMSLEEINKYFESRKEKALNMAV</sequence>
<dbReference type="PANTHER" id="PTHR36928:SF1">
    <property type="entry name" value="PHOSPHATASE YCDX-RELATED"/>
    <property type="match status" value="1"/>
</dbReference>
<dbReference type="NCBIfam" id="NF006375">
    <property type="entry name" value="PRK08609.1"/>
    <property type="match status" value="1"/>
</dbReference>
<dbReference type="SMART" id="SM00481">
    <property type="entry name" value="POLIIIAc"/>
    <property type="match status" value="1"/>
</dbReference>
<dbReference type="InterPro" id="IPR004013">
    <property type="entry name" value="PHP_dom"/>
</dbReference>
<dbReference type="SMART" id="SM00483">
    <property type="entry name" value="POLXc"/>
    <property type="match status" value="1"/>
</dbReference>
<protein>
    <submittedName>
        <fullName evidence="6">DNA polymerase/3'-5' exonuclease PolX</fullName>
    </submittedName>
</protein>
<dbReference type="InterPro" id="IPR003141">
    <property type="entry name" value="Pol/His_phosphatase_N"/>
</dbReference>
<feature type="domain" description="Polymerase/histidinol phosphatase N-terminal" evidence="4">
    <location>
        <begin position="330"/>
        <end position="410"/>
    </location>
</feature>
<dbReference type="SUPFAM" id="SSF89550">
    <property type="entry name" value="PHP domain-like"/>
    <property type="match status" value="1"/>
</dbReference>
<dbReference type="Gene3D" id="3.30.460.10">
    <property type="entry name" value="Beta Polymerase, domain 2"/>
    <property type="match status" value="1"/>
</dbReference>
<dbReference type="EMBL" id="SMLW01000573">
    <property type="protein sequence ID" value="MTI26284.1"/>
    <property type="molecule type" value="Genomic_DNA"/>
</dbReference>